<accession>M1WTH0</accession>
<evidence type="ECO:0000313" key="2">
    <source>
        <dbReference type="EMBL" id="CCH68099.1"/>
    </source>
</evidence>
<dbReference type="RefSeq" id="WP_008235467.1">
    <property type="nucleotide sequence ID" value="NZ_CAIY01000080.1"/>
</dbReference>
<sequence>MAYWLMKTEPNEYSYDNLVNEGITVWDGISNALALKYLRTMKIGDTALIYHTGKERKIVGTAEIVSLPYPNPTLDDPKLLVIQVKVGNRICNPIHLKQIKQDEYFAGFDLVKLPRLSIVPVSVPYWQRLQEMANG</sequence>
<dbReference type="EMBL" id="CAIY01000080">
    <property type="protein sequence ID" value="CCH68099.1"/>
    <property type="molecule type" value="Genomic_DNA"/>
</dbReference>
<evidence type="ECO:0000259" key="1">
    <source>
        <dbReference type="Pfam" id="PF01878"/>
    </source>
</evidence>
<dbReference type="AlphaFoldDB" id="M1WTH0"/>
<dbReference type="Pfam" id="PF01878">
    <property type="entry name" value="EVE"/>
    <property type="match status" value="1"/>
</dbReference>
<reference evidence="3" key="2">
    <citation type="submission" date="2016-01" db="EMBL/GenBank/DDBJ databases">
        <title>Diatom-associated endosymboitic cyanobacterium lacks core nitrogen metabolism enzymes.</title>
        <authorList>
            <person name="Hilton J.A."/>
            <person name="Foster R.A."/>
            <person name="Tripp H.J."/>
            <person name="Carter B.J."/>
            <person name="Zehr J.P."/>
            <person name="Villareal T.A."/>
        </authorList>
    </citation>
    <scope>NUCLEOTIDE SEQUENCE [LARGE SCALE GENOMIC DNA]</scope>
    <source>
        <strain evidence="3">HH01</strain>
    </source>
</reference>
<dbReference type="InterPro" id="IPR002740">
    <property type="entry name" value="EVE_domain"/>
</dbReference>
<dbReference type="SUPFAM" id="SSF88697">
    <property type="entry name" value="PUA domain-like"/>
    <property type="match status" value="1"/>
</dbReference>
<keyword evidence="3" id="KW-1185">Reference proteome</keyword>
<dbReference type="PANTHER" id="PTHR14087:SF7">
    <property type="entry name" value="THYMOCYTE NUCLEAR PROTEIN 1"/>
    <property type="match status" value="1"/>
</dbReference>
<dbReference type="InterPro" id="IPR052181">
    <property type="entry name" value="5hmC_binding"/>
</dbReference>
<organism evidence="2 3">
    <name type="scientific">Richelia intracellularis HH01</name>
    <dbReference type="NCBI Taxonomy" id="1165094"/>
    <lineage>
        <taxon>Bacteria</taxon>
        <taxon>Bacillati</taxon>
        <taxon>Cyanobacteriota</taxon>
        <taxon>Cyanophyceae</taxon>
        <taxon>Nostocales</taxon>
        <taxon>Nostocaceae</taxon>
        <taxon>Richelia</taxon>
    </lineage>
</organism>
<comment type="caution">
    <text evidence="2">The sequence shown here is derived from an EMBL/GenBank/DDBJ whole genome shotgun (WGS) entry which is preliminary data.</text>
</comment>
<dbReference type="InterPro" id="IPR015947">
    <property type="entry name" value="PUA-like_sf"/>
</dbReference>
<name>M1WTH0_9NOST</name>
<dbReference type="OrthoDB" id="9791347at2"/>
<protein>
    <recommendedName>
        <fullName evidence="1">EVE domain-containing protein</fullName>
    </recommendedName>
</protein>
<reference evidence="2 3" key="1">
    <citation type="submission" date="2012-05" db="EMBL/GenBank/DDBJ databases">
        <authorList>
            <person name="Hilton J."/>
        </authorList>
    </citation>
    <scope>NUCLEOTIDE SEQUENCE [LARGE SCALE GENOMIC DNA]</scope>
    <source>
        <strain evidence="2 3">HH01</strain>
    </source>
</reference>
<dbReference type="Gene3D" id="3.10.590.10">
    <property type="entry name" value="ph1033 like domains"/>
    <property type="match status" value="1"/>
</dbReference>
<feature type="domain" description="EVE" evidence="1">
    <location>
        <begin position="2"/>
        <end position="132"/>
    </location>
</feature>
<dbReference type="PANTHER" id="PTHR14087">
    <property type="entry name" value="THYMOCYTE NUCLEAR PROTEIN 1"/>
    <property type="match status" value="1"/>
</dbReference>
<evidence type="ECO:0000313" key="3">
    <source>
        <dbReference type="Proteomes" id="UP000053051"/>
    </source>
</evidence>
<gene>
    <name evidence="2" type="ORF">RINTHH_19440</name>
</gene>
<proteinExistence type="predicted"/>
<dbReference type="Proteomes" id="UP000053051">
    <property type="component" value="Unassembled WGS sequence"/>
</dbReference>